<organism evidence="9 10">
    <name type="scientific">Aestuariirhabdus litorea</name>
    <dbReference type="NCBI Taxonomy" id="2528527"/>
    <lineage>
        <taxon>Bacteria</taxon>
        <taxon>Pseudomonadati</taxon>
        <taxon>Pseudomonadota</taxon>
        <taxon>Gammaproteobacteria</taxon>
        <taxon>Oceanospirillales</taxon>
        <taxon>Aestuariirhabdaceae</taxon>
        <taxon>Aestuariirhabdus</taxon>
    </lineage>
</organism>
<dbReference type="AlphaFoldDB" id="A0A3P3VV42"/>
<dbReference type="NCBIfam" id="TIGR03025">
    <property type="entry name" value="EPS_sugtrans"/>
    <property type="match status" value="1"/>
</dbReference>
<reference evidence="9 10" key="2">
    <citation type="submission" date="2018-12" db="EMBL/GenBank/DDBJ databases">
        <title>Simiduia agarivorans gen. nov., sp. nov., a marine, agarolytic bacterium isolated from shallow coastal water from Keelung, Taiwan.</title>
        <authorList>
            <person name="Shieh W.Y."/>
        </authorList>
    </citation>
    <scope>NUCLEOTIDE SEQUENCE [LARGE SCALE GENOMIC DNA]</scope>
    <source>
        <strain evidence="9 10">GTF-13</strain>
    </source>
</reference>
<feature type="transmembrane region" description="Helical" evidence="7">
    <location>
        <begin position="95"/>
        <end position="115"/>
    </location>
</feature>
<feature type="transmembrane region" description="Helical" evidence="7">
    <location>
        <begin position="290"/>
        <end position="314"/>
    </location>
</feature>
<evidence type="ECO:0000313" key="10">
    <source>
        <dbReference type="Proteomes" id="UP000280792"/>
    </source>
</evidence>
<evidence type="ECO:0000256" key="7">
    <source>
        <dbReference type="SAM" id="Phobius"/>
    </source>
</evidence>
<evidence type="ECO:0000256" key="5">
    <source>
        <dbReference type="ARBA" id="ARBA00022989"/>
    </source>
</evidence>
<dbReference type="NCBIfam" id="TIGR03013">
    <property type="entry name" value="EpsB_2"/>
    <property type="match status" value="1"/>
</dbReference>
<protein>
    <submittedName>
        <fullName evidence="9">TIGR03013 family PEP-CTERM/XrtA system glycosyltransferase</fullName>
    </submittedName>
</protein>
<reference evidence="9 10" key="1">
    <citation type="submission" date="2018-08" db="EMBL/GenBank/DDBJ databases">
        <authorList>
            <person name="Khan S.A."/>
        </authorList>
    </citation>
    <scope>NUCLEOTIDE SEQUENCE [LARGE SCALE GENOMIC DNA]</scope>
    <source>
        <strain evidence="9 10">GTF-13</strain>
    </source>
</reference>
<dbReference type="GO" id="GO:0016780">
    <property type="term" value="F:phosphotransferase activity, for other substituted phosphate groups"/>
    <property type="evidence" value="ECO:0007669"/>
    <property type="project" value="TreeGrafter"/>
</dbReference>
<feature type="transmembrane region" description="Helical" evidence="7">
    <location>
        <begin position="25"/>
        <end position="48"/>
    </location>
</feature>
<dbReference type="EMBL" id="QWEZ01000001">
    <property type="protein sequence ID" value="RRJ84613.1"/>
    <property type="molecule type" value="Genomic_DNA"/>
</dbReference>
<keyword evidence="6 7" id="KW-0472">Membrane</keyword>
<evidence type="ECO:0000313" key="9">
    <source>
        <dbReference type="EMBL" id="RRJ84613.1"/>
    </source>
</evidence>
<accession>A0A3P3VV42</accession>
<proteinExistence type="inferred from homology"/>
<gene>
    <name evidence="9" type="ORF">D0544_05780</name>
</gene>
<keyword evidence="10" id="KW-1185">Reference proteome</keyword>
<feature type="transmembrane region" description="Helical" evidence="7">
    <location>
        <begin position="63"/>
        <end position="83"/>
    </location>
</feature>
<evidence type="ECO:0000256" key="3">
    <source>
        <dbReference type="ARBA" id="ARBA00022679"/>
    </source>
</evidence>
<evidence type="ECO:0000256" key="2">
    <source>
        <dbReference type="ARBA" id="ARBA00006464"/>
    </source>
</evidence>
<keyword evidence="5 7" id="KW-1133">Transmembrane helix</keyword>
<dbReference type="InterPro" id="IPR017475">
    <property type="entry name" value="EPS_sugar_tfrase"/>
</dbReference>
<evidence type="ECO:0000256" key="1">
    <source>
        <dbReference type="ARBA" id="ARBA00004141"/>
    </source>
</evidence>
<evidence type="ECO:0000256" key="6">
    <source>
        <dbReference type="ARBA" id="ARBA00023136"/>
    </source>
</evidence>
<evidence type="ECO:0000259" key="8">
    <source>
        <dbReference type="Pfam" id="PF02397"/>
    </source>
</evidence>
<comment type="subcellular location">
    <subcellularLocation>
        <location evidence="1">Membrane</location>
        <topology evidence="1">Multi-pass membrane protein</topology>
    </subcellularLocation>
</comment>
<feature type="domain" description="Bacterial sugar transferase" evidence="8">
    <location>
        <begin position="288"/>
        <end position="472"/>
    </location>
</feature>
<sequence length="478" mass="54329">MERDCLKGLIVSSIRIFNHHVKTPYFILGLVEFLLFFIGPFCAIWIRYGSLAPEWDNPDLFPLTYRAALVSSTFIVCMYALGMYQSRLREGSSGLVLRTLISFIIANITLALFYFLIPELIIGRGVFFITAAINLLFLAATRLFFGKLVDEKVLRTRILVLGAGQRASRIASRFRRESDRRGFKIVGYLPSGGSEDLLCSSRAIETDLSLCHLCLAHQIDEVVVAVDDRRQGLPVADLLECKMLGIEVIDDVSFFERETGKIEIELLSPGWIIFSDGFHTRLYQLETRRVFDILAALLLLVLTAPILLATLIAIKLDEGWGAPVIYRQTRTGLGGMPFELFKFRSMVVDAETNGAVWASKDDPRTTRIGQFLRTYRIDELPQLVNVLRGEMSFVGPRPERPEFVEKLKQEIPYYDERHRIKPGLVGWAQLCYPYGATVNDSLQKFKYDLYYLKNHSLFLDILILIQTAEVILFGKGAR</sequence>
<dbReference type="PANTHER" id="PTHR30576">
    <property type="entry name" value="COLANIC BIOSYNTHESIS UDP-GLUCOSE LIPID CARRIER TRANSFERASE"/>
    <property type="match status" value="1"/>
</dbReference>
<dbReference type="InterPro" id="IPR017464">
    <property type="entry name" value="Sugar_tfrase_EpsB_2"/>
</dbReference>
<keyword evidence="3 9" id="KW-0808">Transferase</keyword>
<dbReference type="Pfam" id="PF02397">
    <property type="entry name" value="Bac_transf"/>
    <property type="match status" value="1"/>
</dbReference>
<dbReference type="PANTHER" id="PTHR30576:SF0">
    <property type="entry name" value="UNDECAPRENYL-PHOSPHATE N-ACETYLGALACTOSAMINYL 1-PHOSPHATE TRANSFERASE-RELATED"/>
    <property type="match status" value="1"/>
</dbReference>
<name>A0A3P3VV42_9GAMM</name>
<evidence type="ECO:0000256" key="4">
    <source>
        <dbReference type="ARBA" id="ARBA00022692"/>
    </source>
</evidence>
<dbReference type="InterPro" id="IPR003362">
    <property type="entry name" value="Bact_transf"/>
</dbReference>
<feature type="transmembrane region" description="Helical" evidence="7">
    <location>
        <begin position="121"/>
        <end position="145"/>
    </location>
</feature>
<comment type="similarity">
    <text evidence="2">Belongs to the bacterial sugar transferase family.</text>
</comment>
<dbReference type="Proteomes" id="UP000280792">
    <property type="component" value="Unassembled WGS sequence"/>
</dbReference>
<keyword evidence="4 7" id="KW-0812">Transmembrane</keyword>
<comment type="caution">
    <text evidence="9">The sequence shown here is derived from an EMBL/GenBank/DDBJ whole genome shotgun (WGS) entry which is preliminary data.</text>
</comment>
<dbReference type="GO" id="GO:0016020">
    <property type="term" value="C:membrane"/>
    <property type="evidence" value="ECO:0007669"/>
    <property type="project" value="UniProtKB-SubCell"/>
</dbReference>